<feature type="domain" description="Fe2OG dioxygenase" evidence="4">
    <location>
        <begin position="242"/>
        <end position="342"/>
    </location>
</feature>
<evidence type="ECO:0000256" key="3">
    <source>
        <dbReference type="RuleBase" id="RU003682"/>
    </source>
</evidence>
<dbReference type="EMBL" id="KT954910">
    <property type="protein sequence ID" value="AMQ23624.1"/>
    <property type="molecule type" value="mRNA"/>
</dbReference>
<keyword evidence="1 3" id="KW-0479">Metal-binding</keyword>
<proteinExistence type="evidence at transcript level"/>
<name>A0A142D8F5_9CARY</name>
<dbReference type="PROSITE" id="PS51471">
    <property type="entry name" value="FE2OG_OXY"/>
    <property type="match status" value="1"/>
</dbReference>
<evidence type="ECO:0000259" key="4">
    <source>
        <dbReference type="PROSITE" id="PS51471"/>
    </source>
</evidence>
<reference evidence="5" key="1">
    <citation type="journal article" date="2016" name="Front. Plant Sci.">
        <title>Transcriptome and Biochemical Analysis of a Flower Color Polymorphism in Silene littorea (Caryophyllaceae).</title>
        <authorList>
            <person name="Casimiro-Soriguer I."/>
            <person name="Narbona E."/>
            <person name="Buide M.L."/>
            <person name="Del Valle J.C."/>
            <person name="Whittall J.B."/>
        </authorList>
    </citation>
    <scope>NUCLEOTIDE SEQUENCE</scope>
    <source>
        <tissue evidence="5">Petal</tissue>
    </source>
</reference>
<dbReference type="InterPro" id="IPR005123">
    <property type="entry name" value="Oxoglu/Fe-dep_dioxygenase_dom"/>
</dbReference>
<dbReference type="GO" id="GO:0046872">
    <property type="term" value="F:metal ion binding"/>
    <property type="evidence" value="ECO:0007669"/>
    <property type="project" value="UniProtKB-KW"/>
</dbReference>
<organism evidence="5">
    <name type="scientific">Silene littorea</name>
    <dbReference type="NCBI Taxonomy" id="39892"/>
    <lineage>
        <taxon>Eukaryota</taxon>
        <taxon>Viridiplantae</taxon>
        <taxon>Streptophyta</taxon>
        <taxon>Embryophyta</taxon>
        <taxon>Tracheophyta</taxon>
        <taxon>Spermatophyta</taxon>
        <taxon>Magnoliopsida</taxon>
        <taxon>eudicotyledons</taxon>
        <taxon>Gunneridae</taxon>
        <taxon>Pentapetalae</taxon>
        <taxon>Caryophyllales</taxon>
        <taxon>Caryophyllaceae</taxon>
        <taxon>Sileneae</taxon>
        <taxon>Silene</taxon>
        <taxon>Silene subgen. Behenantha</taxon>
        <taxon>Silene sect. Psammophilae</taxon>
    </lineage>
</organism>
<sequence length="391" mass="44454">MIRSCTSYNNLVTLRGNSTRQSPNAKNKVLVCRNMSMTSRDSFNWANSETETASKFSISVTPNFILPVERRPNLKQVSKTGIPVIDMGKPESATLVDEIARASEEYGLFRITNHGIPQQLCDSMLSALVDLFHLPPQTKSLLVSDDQTKDVRISNHYRKVEDDKDNQKGKRFSMWSEVFKHPWHPTDDTFALLLPSDPPQYRNIVLQYSKEMGVLMSRLLNLMSQGLGLEGDYLKKVLGDKPLCRAQGNFYPPCSNPELTLGLGVHTDRDALTVIVPTPNVAGLQIIKDDKWVAVDPVPNTLIVNLGDQLQILSNGKYKSVVHRVVTNEFHHRASLAMFYGPDKDALIGPIENLIDQQHPPIYKHYYFREFLEEYRRQEGKNRKIKEAFQI</sequence>
<dbReference type="Pfam" id="PF14226">
    <property type="entry name" value="DIOX_N"/>
    <property type="match status" value="1"/>
</dbReference>
<protein>
    <submittedName>
        <fullName evidence="5">Flavonol synthase</fullName>
    </submittedName>
</protein>
<dbReference type="GO" id="GO:0016491">
    <property type="term" value="F:oxidoreductase activity"/>
    <property type="evidence" value="ECO:0007669"/>
    <property type="project" value="UniProtKB-KW"/>
</dbReference>
<keyword evidence="2 3" id="KW-0408">Iron</keyword>
<evidence type="ECO:0000256" key="2">
    <source>
        <dbReference type="ARBA" id="ARBA00023004"/>
    </source>
</evidence>
<dbReference type="SMR" id="A0A142D8F5"/>
<dbReference type="SUPFAM" id="SSF51197">
    <property type="entry name" value="Clavaminate synthase-like"/>
    <property type="match status" value="1"/>
</dbReference>
<dbReference type="AlphaFoldDB" id="A0A142D8F5"/>
<evidence type="ECO:0000313" key="5">
    <source>
        <dbReference type="EMBL" id="AMQ23624.1"/>
    </source>
</evidence>
<dbReference type="Gene3D" id="2.60.120.330">
    <property type="entry name" value="B-lactam Antibiotic, Isopenicillin N Synthase, Chain"/>
    <property type="match status" value="1"/>
</dbReference>
<dbReference type="InterPro" id="IPR027443">
    <property type="entry name" value="IPNS-like_sf"/>
</dbReference>
<comment type="similarity">
    <text evidence="3">Belongs to the iron/ascorbate-dependent oxidoreductase family.</text>
</comment>
<dbReference type="InterPro" id="IPR050231">
    <property type="entry name" value="Iron_ascorbate_oxido_reductase"/>
</dbReference>
<dbReference type="InterPro" id="IPR026992">
    <property type="entry name" value="DIOX_N"/>
</dbReference>
<dbReference type="InterPro" id="IPR044861">
    <property type="entry name" value="IPNS-like_FE2OG_OXY"/>
</dbReference>
<dbReference type="Pfam" id="PF03171">
    <property type="entry name" value="2OG-FeII_Oxy"/>
    <property type="match status" value="1"/>
</dbReference>
<keyword evidence="3" id="KW-0560">Oxidoreductase</keyword>
<accession>A0A142D8F5</accession>
<evidence type="ECO:0000256" key="1">
    <source>
        <dbReference type="ARBA" id="ARBA00022723"/>
    </source>
</evidence>
<dbReference type="PANTHER" id="PTHR47990">
    <property type="entry name" value="2-OXOGLUTARATE (2OG) AND FE(II)-DEPENDENT OXYGENASE SUPERFAMILY PROTEIN-RELATED"/>
    <property type="match status" value="1"/>
</dbReference>